<evidence type="ECO:0000256" key="2">
    <source>
        <dbReference type="ARBA" id="ARBA00023315"/>
    </source>
</evidence>
<dbReference type="eggNOG" id="COG1247">
    <property type="taxonomic scope" value="Bacteria"/>
</dbReference>
<dbReference type="InterPro" id="IPR000182">
    <property type="entry name" value="GNAT_dom"/>
</dbReference>
<dbReference type="PANTHER" id="PTHR43072:SF23">
    <property type="entry name" value="UPF0039 PROTEIN C11D3.02C"/>
    <property type="match status" value="1"/>
</dbReference>
<reference evidence="4 5" key="1">
    <citation type="submission" date="2014-01" db="EMBL/GenBank/DDBJ databases">
        <title>Sulfitobacter donghicola JCM 14565 Genome Sequencing.</title>
        <authorList>
            <person name="Lai Q."/>
            <person name="Hong Z."/>
        </authorList>
    </citation>
    <scope>NUCLEOTIDE SEQUENCE [LARGE SCALE GENOMIC DNA]</scope>
    <source>
        <strain evidence="4 5">JCM 14565</strain>
    </source>
</reference>
<dbReference type="AlphaFoldDB" id="A0A073IHV5"/>
<dbReference type="PANTHER" id="PTHR43072">
    <property type="entry name" value="N-ACETYLTRANSFERASE"/>
    <property type="match status" value="1"/>
</dbReference>
<keyword evidence="5" id="KW-1185">Reference proteome</keyword>
<dbReference type="OrthoDB" id="5459937at2"/>
<feature type="domain" description="N-acetyltransferase" evidence="3">
    <location>
        <begin position="1"/>
        <end position="157"/>
    </location>
</feature>
<dbReference type="Gene3D" id="3.40.630.30">
    <property type="match status" value="1"/>
</dbReference>
<dbReference type="CDD" id="cd04301">
    <property type="entry name" value="NAT_SF"/>
    <property type="match status" value="1"/>
</dbReference>
<dbReference type="STRING" id="1300350.Z948_656"/>
<keyword evidence="2" id="KW-0012">Acyltransferase</keyword>
<accession>A0A073IHV5</accession>
<dbReference type="InterPro" id="IPR016181">
    <property type="entry name" value="Acyl_CoA_acyltransferase"/>
</dbReference>
<name>A0A073IHV5_9RHOB</name>
<protein>
    <submittedName>
        <fullName evidence="4">GNAT family acetyltransferase</fullName>
    </submittedName>
</protein>
<evidence type="ECO:0000259" key="3">
    <source>
        <dbReference type="PROSITE" id="PS51186"/>
    </source>
</evidence>
<dbReference type="SUPFAM" id="SSF55729">
    <property type="entry name" value="Acyl-CoA N-acyltransferases (Nat)"/>
    <property type="match status" value="1"/>
</dbReference>
<gene>
    <name evidence="4" type="ORF">DSW25_06835</name>
</gene>
<dbReference type="RefSeq" id="WP_025058133.1">
    <property type="nucleotide sequence ID" value="NZ_JAMC01000002.1"/>
</dbReference>
<dbReference type="Pfam" id="PF13420">
    <property type="entry name" value="Acetyltransf_4"/>
    <property type="match status" value="1"/>
</dbReference>
<dbReference type="PROSITE" id="PS51186">
    <property type="entry name" value="GNAT"/>
    <property type="match status" value="1"/>
</dbReference>
<keyword evidence="1 4" id="KW-0808">Transferase</keyword>
<sequence length="160" mass="17814">MLIRPATRTDLPTVKMLWNRMIRDTTSTFTSIEKTDEALEQLLLERADRFLVAEENGKCSGFVTWGSFRAGDGYVRTAEHSIITEKAGQGTGRALMESALRVAHQQGIHVMVAGIGHENPPAVAFHQKLGFAKVGRLPQVGYKNGRWHDLILMSRITQTP</sequence>
<evidence type="ECO:0000313" key="4">
    <source>
        <dbReference type="EMBL" id="KEJ89923.1"/>
    </source>
</evidence>
<comment type="caution">
    <text evidence="4">The sequence shown here is derived from an EMBL/GenBank/DDBJ whole genome shotgun (WGS) entry which is preliminary data.</text>
</comment>
<evidence type="ECO:0000313" key="5">
    <source>
        <dbReference type="Proteomes" id="UP000027734"/>
    </source>
</evidence>
<dbReference type="EMBL" id="JAMC01000002">
    <property type="protein sequence ID" value="KEJ89923.1"/>
    <property type="molecule type" value="Genomic_DNA"/>
</dbReference>
<dbReference type="GO" id="GO:0016747">
    <property type="term" value="F:acyltransferase activity, transferring groups other than amino-acyl groups"/>
    <property type="evidence" value="ECO:0007669"/>
    <property type="project" value="InterPro"/>
</dbReference>
<organism evidence="4 5">
    <name type="scientific">Sulfitobacter donghicola DSW-25 = KCTC 12864 = JCM 14565</name>
    <dbReference type="NCBI Taxonomy" id="1300350"/>
    <lineage>
        <taxon>Bacteria</taxon>
        <taxon>Pseudomonadati</taxon>
        <taxon>Pseudomonadota</taxon>
        <taxon>Alphaproteobacteria</taxon>
        <taxon>Rhodobacterales</taxon>
        <taxon>Roseobacteraceae</taxon>
        <taxon>Sulfitobacter</taxon>
    </lineage>
</organism>
<proteinExistence type="predicted"/>
<dbReference type="Proteomes" id="UP000027734">
    <property type="component" value="Unassembled WGS sequence"/>
</dbReference>
<evidence type="ECO:0000256" key="1">
    <source>
        <dbReference type="ARBA" id="ARBA00022679"/>
    </source>
</evidence>